<sequence length="1350" mass="148294">MQQTWCMASMTGLGFITTCFALLLSTRSIMLLMICGACFSSSVLVVVEGASAGVASAGTVSAGGASASSSVHSKEGNHGLWQQLTEQNFTDLHNHHFALCFAMLSWCGEGRSLMRQVSRSMMKDPEAFAALQLRFVYIDKDRALLNLLPPTARRSSSLRIYLYHQGTPYFHGGQLTAGHILHAIRHVMHVPDGDLPVQHLQSFDGVKSFMESTDRAFLLLDFCGWAHSIRQKPWQEEEEDSMEGKTEPTNNRVVGLPQQVVADDASVNLKQKQCFETSTGVDSEECNNVEEEKKIDVAESDQLVEDVVTDVLHVPSRNMAGFFGSGTWEEDVYTVATNLQGTVLDDARERRSKLHVEEEEQQQQQRRGYSEISDSHCEKQVEKEHFTAVYHNFTKVASNHALIPHRARFGWLTNESVAVEAGLVEEVGAVVSWQLLAQVQDPYSSPEYFGDGDGDVEAFILGVSPSHVVELEGAGLPQYGPALWSFLHDMPSLLLFIDRSSHLPYVQALSRTALQVIRDVAFHYATKVEHRRKVKGIPQAHGASKSVRQEEMTTDEFLEASIPAGLEQRMRVQMLETADLLKLLGRSSSGAVELETGNGKVVFQLKGDVKGLGATSKLPVANPALSVQELLASSKEQIGAPSMTDVIRSLLNSQVDTATPSSQSLGSTDTHESSSPSADRDGDEEVSSTSIQMPEGEWDTTGSEGDREDSEEPSVLKQSHAEETRPSLGGDQCLIEDAGRNSCEGGLASECPGVNRNKISLEVAPTLESSQQGRVDPEMAEIDKVQEHSCQTEQESDESLQKVAAEHQNLDEDETNMRFKPAISFFFRDGDDLLQERLTMTTKVPTVVILNPASEAHYVFPVEEPLTQLSLIEFIDQFLMGQLKETVRSEPPPRPLREGPRPPFVNRDFRKVDPVPRVTADTFSHQVLGCMTGGSFEGQNNLFQKAGGVKGNESGLIGPAWSKDVVVLFTTPWCGFCKRMELIVQELHRSLKFYVGSSTTQEHQHQSKTLEDPEKGTQSAANNVEDDDSHDLPQLLQMDCSLNDCDELFTIHFHLDASYPTVALYPAQNKHAPIIFEGAAEVCSLHQFISRYGRASAKLRSKFSGAHGSKRSVADCYRPKSPLFENSHSSARGVQADDLNKASTLVSQTAAKTQISTAEQQLQQNSEIANPGKIGGGGDLRQPRVGSVLVASLPLSRVSHVFKQAVILLVHVDKGLGIQGLILNKPLPTETLQNLDGALQNLLKSLPLGYGGPVSVPGVSYFILTKVAGLPNFEEVLPGIFYGAAGSSISLVHWMASAKLTTHDVWIFVGCASWSWSQLEEEISSNFWSLQSYRGGIVRWPSHWTNPQFL</sequence>
<dbReference type="PANTHER" id="PTHR31984:SF12">
    <property type="entry name" value="THIOREDOXIN DOMAIN-CONTAINING PROTEIN"/>
    <property type="match status" value="1"/>
</dbReference>
<accession>A0ABP0UN24</accession>
<evidence type="ECO:0000256" key="1">
    <source>
        <dbReference type="SAM" id="MobiDB-lite"/>
    </source>
</evidence>
<dbReference type="EMBL" id="OZ019897">
    <property type="protein sequence ID" value="CAK9225789.1"/>
    <property type="molecule type" value="Genomic_DNA"/>
</dbReference>
<gene>
    <name evidence="2" type="ORF">CSSPTR1EN2_LOCUS17903</name>
</gene>
<dbReference type="Pfam" id="PF02622">
    <property type="entry name" value="DUF179"/>
    <property type="match status" value="1"/>
</dbReference>
<dbReference type="Proteomes" id="UP001497512">
    <property type="component" value="Chromosome 5"/>
</dbReference>
<feature type="region of interest" description="Disordered" evidence="1">
    <location>
        <begin position="1002"/>
        <end position="1028"/>
    </location>
</feature>
<evidence type="ECO:0000313" key="2">
    <source>
        <dbReference type="EMBL" id="CAK9225789.1"/>
    </source>
</evidence>
<dbReference type="Gene3D" id="3.40.1740.10">
    <property type="entry name" value="VC0467-like"/>
    <property type="match status" value="1"/>
</dbReference>
<protein>
    <recommendedName>
        <fullName evidence="4">Thioredoxin domain-containing protein</fullName>
    </recommendedName>
</protein>
<name>A0ABP0UN24_9BRYO</name>
<feature type="region of interest" description="Disordered" evidence="1">
    <location>
        <begin position="887"/>
        <end position="908"/>
    </location>
</feature>
<feature type="compositionally biased region" description="Basic and acidic residues" evidence="1">
    <location>
        <begin position="1002"/>
        <end position="1015"/>
    </location>
</feature>
<dbReference type="SUPFAM" id="SSF143456">
    <property type="entry name" value="VC0467-like"/>
    <property type="match status" value="1"/>
</dbReference>
<dbReference type="PANTHER" id="PTHR31984">
    <property type="entry name" value="TRANSPORTER, PUTATIVE (DUF179)-RELATED"/>
    <property type="match status" value="1"/>
</dbReference>
<dbReference type="InterPro" id="IPR036249">
    <property type="entry name" value="Thioredoxin-like_sf"/>
</dbReference>
<evidence type="ECO:0008006" key="4">
    <source>
        <dbReference type="Google" id="ProtNLM"/>
    </source>
</evidence>
<dbReference type="SUPFAM" id="SSF52833">
    <property type="entry name" value="Thioredoxin-like"/>
    <property type="match status" value="2"/>
</dbReference>
<dbReference type="Gene3D" id="3.40.30.10">
    <property type="entry name" value="Glutaredoxin"/>
    <property type="match status" value="2"/>
</dbReference>
<feature type="compositionally biased region" description="Polar residues" evidence="1">
    <location>
        <begin position="657"/>
        <end position="677"/>
    </location>
</feature>
<proteinExistence type="predicted"/>
<organism evidence="2 3">
    <name type="scientific">Sphagnum troendelagicum</name>
    <dbReference type="NCBI Taxonomy" id="128251"/>
    <lineage>
        <taxon>Eukaryota</taxon>
        <taxon>Viridiplantae</taxon>
        <taxon>Streptophyta</taxon>
        <taxon>Embryophyta</taxon>
        <taxon>Bryophyta</taxon>
        <taxon>Sphagnophytina</taxon>
        <taxon>Sphagnopsida</taxon>
        <taxon>Sphagnales</taxon>
        <taxon>Sphagnaceae</taxon>
        <taxon>Sphagnum</taxon>
    </lineage>
</organism>
<feature type="region of interest" description="Disordered" evidence="1">
    <location>
        <begin position="657"/>
        <end position="733"/>
    </location>
</feature>
<evidence type="ECO:0000313" key="3">
    <source>
        <dbReference type="Proteomes" id="UP001497512"/>
    </source>
</evidence>
<keyword evidence="3" id="KW-1185">Reference proteome</keyword>
<reference evidence="2" key="1">
    <citation type="submission" date="2024-02" db="EMBL/GenBank/DDBJ databases">
        <authorList>
            <consortium name="ELIXIR-Norway"/>
            <consortium name="Elixir Norway"/>
        </authorList>
    </citation>
    <scope>NUCLEOTIDE SEQUENCE</scope>
</reference>
<dbReference type="InterPro" id="IPR003774">
    <property type="entry name" value="AlgH-like"/>
</dbReference>